<dbReference type="Proteomes" id="UP000054558">
    <property type="component" value="Unassembled WGS sequence"/>
</dbReference>
<protein>
    <recommendedName>
        <fullName evidence="8">Proline iminopeptidase</fullName>
        <ecNumber evidence="8">3.4.11.5</ecNumber>
    </recommendedName>
</protein>
<evidence type="ECO:0000259" key="10">
    <source>
        <dbReference type="Pfam" id="PF00561"/>
    </source>
</evidence>
<dbReference type="GO" id="GO:0005737">
    <property type="term" value="C:cytoplasm"/>
    <property type="evidence" value="ECO:0007669"/>
    <property type="project" value="UniProtKB-SubCell"/>
</dbReference>
<evidence type="ECO:0000256" key="5">
    <source>
        <dbReference type="ARBA" id="ARBA00022490"/>
    </source>
</evidence>
<evidence type="ECO:0000256" key="9">
    <source>
        <dbReference type="SAM" id="MobiDB-lite"/>
    </source>
</evidence>
<evidence type="ECO:0000313" key="12">
    <source>
        <dbReference type="Proteomes" id="UP000054558"/>
    </source>
</evidence>
<dbReference type="EC" id="3.4.11.5" evidence="8"/>
<dbReference type="PANTHER" id="PTHR43722">
    <property type="entry name" value="PROLINE IMINOPEPTIDASE"/>
    <property type="match status" value="1"/>
</dbReference>
<dbReference type="GO" id="GO:0004177">
    <property type="term" value="F:aminopeptidase activity"/>
    <property type="evidence" value="ECO:0007669"/>
    <property type="project" value="UniProtKB-KW"/>
</dbReference>
<evidence type="ECO:0000256" key="7">
    <source>
        <dbReference type="ARBA" id="ARBA00022801"/>
    </source>
</evidence>
<dbReference type="PRINTS" id="PR00111">
    <property type="entry name" value="ABHYDROLASE"/>
</dbReference>
<dbReference type="EMBL" id="DF237327">
    <property type="protein sequence ID" value="GAQ87809.1"/>
    <property type="molecule type" value="Genomic_DNA"/>
</dbReference>
<keyword evidence="4 8" id="KW-0031">Aminopeptidase</keyword>
<keyword evidence="12" id="KW-1185">Reference proteome</keyword>
<evidence type="ECO:0000313" key="11">
    <source>
        <dbReference type="EMBL" id="GAQ87809.1"/>
    </source>
</evidence>
<dbReference type="OrthoDB" id="10249433at2759"/>
<organism evidence="11 12">
    <name type="scientific">Klebsormidium nitens</name>
    <name type="common">Green alga</name>
    <name type="synonym">Ulothrix nitens</name>
    <dbReference type="NCBI Taxonomy" id="105231"/>
    <lineage>
        <taxon>Eukaryota</taxon>
        <taxon>Viridiplantae</taxon>
        <taxon>Streptophyta</taxon>
        <taxon>Klebsormidiophyceae</taxon>
        <taxon>Klebsormidiales</taxon>
        <taxon>Klebsormidiaceae</taxon>
        <taxon>Klebsormidium</taxon>
    </lineage>
</organism>
<comment type="subcellular location">
    <subcellularLocation>
        <location evidence="2">Cytoplasm</location>
    </subcellularLocation>
</comment>
<dbReference type="Gene3D" id="3.40.50.1820">
    <property type="entry name" value="alpha/beta hydrolase"/>
    <property type="match status" value="1"/>
</dbReference>
<dbReference type="SUPFAM" id="SSF53474">
    <property type="entry name" value="alpha/beta-Hydrolases"/>
    <property type="match status" value="1"/>
</dbReference>
<reference evidence="11 12" key="1">
    <citation type="journal article" date="2014" name="Nat. Commun.">
        <title>Klebsormidium flaccidum genome reveals primary factors for plant terrestrial adaptation.</title>
        <authorList>
            <person name="Hori K."/>
            <person name="Maruyama F."/>
            <person name="Fujisawa T."/>
            <person name="Togashi T."/>
            <person name="Yamamoto N."/>
            <person name="Seo M."/>
            <person name="Sato S."/>
            <person name="Yamada T."/>
            <person name="Mori H."/>
            <person name="Tajima N."/>
            <person name="Moriyama T."/>
            <person name="Ikeuchi M."/>
            <person name="Watanabe M."/>
            <person name="Wada H."/>
            <person name="Kobayashi K."/>
            <person name="Saito M."/>
            <person name="Masuda T."/>
            <person name="Sasaki-Sekimoto Y."/>
            <person name="Mashiguchi K."/>
            <person name="Awai K."/>
            <person name="Shimojima M."/>
            <person name="Masuda S."/>
            <person name="Iwai M."/>
            <person name="Nobusawa T."/>
            <person name="Narise T."/>
            <person name="Kondo S."/>
            <person name="Saito H."/>
            <person name="Sato R."/>
            <person name="Murakawa M."/>
            <person name="Ihara Y."/>
            <person name="Oshima-Yamada Y."/>
            <person name="Ohtaka K."/>
            <person name="Satoh M."/>
            <person name="Sonobe K."/>
            <person name="Ishii M."/>
            <person name="Ohtani R."/>
            <person name="Kanamori-Sato M."/>
            <person name="Honoki R."/>
            <person name="Miyazaki D."/>
            <person name="Mochizuki H."/>
            <person name="Umetsu J."/>
            <person name="Higashi K."/>
            <person name="Shibata D."/>
            <person name="Kamiya Y."/>
            <person name="Sato N."/>
            <person name="Nakamura Y."/>
            <person name="Tabata S."/>
            <person name="Ida S."/>
            <person name="Kurokawa K."/>
            <person name="Ohta H."/>
        </authorList>
    </citation>
    <scope>NUCLEOTIDE SEQUENCE [LARGE SCALE GENOMIC DNA]</scope>
    <source>
        <strain evidence="11 12">NIES-2285</strain>
    </source>
</reference>
<name>A0A1Y1IEG6_KLENI</name>
<evidence type="ECO:0000256" key="4">
    <source>
        <dbReference type="ARBA" id="ARBA00022438"/>
    </source>
</evidence>
<dbReference type="InterPro" id="IPR029058">
    <property type="entry name" value="AB_hydrolase_fold"/>
</dbReference>
<feature type="domain" description="AB hydrolase-1" evidence="10">
    <location>
        <begin position="94"/>
        <end position="356"/>
    </location>
</feature>
<proteinExistence type="inferred from homology"/>
<dbReference type="GO" id="GO:0006508">
    <property type="term" value="P:proteolysis"/>
    <property type="evidence" value="ECO:0007669"/>
    <property type="project" value="UniProtKB-KW"/>
</dbReference>
<keyword evidence="6 8" id="KW-0645">Protease</keyword>
<evidence type="ECO:0000256" key="3">
    <source>
        <dbReference type="ARBA" id="ARBA00010088"/>
    </source>
</evidence>
<evidence type="ECO:0000256" key="8">
    <source>
        <dbReference type="RuleBase" id="RU003421"/>
    </source>
</evidence>
<comment type="similarity">
    <text evidence="3 8">Belongs to the peptidase S33 family.</text>
</comment>
<gene>
    <name evidence="11" type="ORF">KFL_003780150</name>
</gene>
<evidence type="ECO:0000256" key="1">
    <source>
        <dbReference type="ARBA" id="ARBA00001585"/>
    </source>
</evidence>
<feature type="region of interest" description="Disordered" evidence="9">
    <location>
        <begin position="46"/>
        <end position="72"/>
    </location>
</feature>
<sequence>MFANIKLESWQQSWLRKGFLGVGLAAAGAAALIAGALKADAAECEPANQAEPQAEGGERRQLYPPTEPHTSGYLQVSDLHKIYWEECGNPDGQPVVFLHGGPGAGTAPVNRRFFDPEFYRIILVDQRGAGKSIPHASLVDNTTWHLVEDLEKLRKILKFDKWLVFGGSWGSTLSLAYAQTHPERVVGLVLRGIFMIRKHEINWFYQRGADHIFPDAWEPYRDFIPPDERSGLVAAYHRRLMNDKDPETQIAAARAWTAWEMSTAYLRPSQESKERGEDDKFALAFARIENHYFVNGGFFPSDSWLLDNVGKLRHIPAVIVQGRYDVVCPMTSAWDLHRAWPDAEFKVVPDAGHSANEAGIGAELVAATERFKRLYADGKAGKSS</sequence>
<dbReference type="InterPro" id="IPR002410">
    <property type="entry name" value="Peptidase_S33"/>
</dbReference>
<dbReference type="PANTHER" id="PTHR43722:SF1">
    <property type="entry name" value="PROLINE IMINOPEPTIDASE"/>
    <property type="match status" value="1"/>
</dbReference>
<evidence type="ECO:0000256" key="2">
    <source>
        <dbReference type="ARBA" id="ARBA00004496"/>
    </source>
</evidence>
<dbReference type="AlphaFoldDB" id="A0A1Y1IEG6"/>
<dbReference type="NCBIfam" id="TIGR01249">
    <property type="entry name" value="pro_imino_pep_1"/>
    <property type="match status" value="1"/>
</dbReference>
<dbReference type="InterPro" id="IPR005944">
    <property type="entry name" value="Pro_iminopeptidase"/>
</dbReference>
<keyword evidence="5" id="KW-0963">Cytoplasm</keyword>
<evidence type="ECO:0000256" key="6">
    <source>
        <dbReference type="ARBA" id="ARBA00022670"/>
    </source>
</evidence>
<keyword evidence="7 8" id="KW-0378">Hydrolase</keyword>
<dbReference type="PRINTS" id="PR00793">
    <property type="entry name" value="PROAMNOPTASE"/>
</dbReference>
<dbReference type="InterPro" id="IPR000073">
    <property type="entry name" value="AB_hydrolase_1"/>
</dbReference>
<dbReference type="OMA" id="ELRWFYQ"/>
<comment type="catalytic activity">
    <reaction evidence="1 8">
        <text>Release of N-terminal proline from a peptide.</text>
        <dbReference type="EC" id="3.4.11.5"/>
    </reaction>
</comment>
<dbReference type="Pfam" id="PF00561">
    <property type="entry name" value="Abhydrolase_1"/>
    <property type="match status" value="1"/>
</dbReference>
<dbReference type="STRING" id="105231.A0A1Y1IEG6"/>
<accession>A0A1Y1IEG6</accession>